<dbReference type="Pfam" id="PF13517">
    <property type="entry name" value="FG-GAP_3"/>
    <property type="match status" value="1"/>
</dbReference>
<dbReference type="Pfam" id="PF23122">
    <property type="entry name" value="C2_ITFG1"/>
    <property type="match status" value="1"/>
</dbReference>
<evidence type="ECO:0000313" key="11">
    <source>
        <dbReference type="Proteomes" id="UP000095287"/>
    </source>
</evidence>
<dbReference type="Proteomes" id="UP000095287">
    <property type="component" value="Unplaced"/>
</dbReference>
<evidence type="ECO:0000256" key="8">
    <source>
        <dbReference type="SAM" id="Phobius"/>
    </source>
</evidence>
<evidence type="ECO:0000256" key="4">
    <source>
        <dbReference type="ARBA" id="ARBA00022729"/>
    </source>
</evidence>
<dbReference type="Gene3D" id="2.130.10.130">
    <property type="entry name" value="Integrin alpha, N-terminal"/>
    <property type="match status" value="2"/>
</dbReference>
<dbReference type="WBParaSite" id="L893_g8614.t1">
    <property type="protein sequence ID" value="L893_g8614.t1"/>
    <property type="gene ID" value="L893_g8614"/>
</dbReference>
<feature type="domain" description="T-cell immunomodulatory protein TIP C2" evidence="10">
    <location>
        <begin position="429"/>
        <end position="539"/>
    </location>
</feature>
<organism evidence="11 12">
    <name type="scientific">Steinernema glaseri</name>
    <dbReference type="NCBI Taxonomy" id="37863"/>
    <lineage>
        <taxon>Eukaryota</taxon>
        <taxon>Metazoa</taxon>
        <taxon>Ecdysozoa</taxon>
        <taxon>Nematoda</taxon>
        <taxon>Chromadorea</taxon>
        <taxon>Rhabditida</taxon>
        <taxon>Tylenchina</taxon>
        <taxon>Panagrolaimomorpha</taxon>
        <taxon>Strongyloidoidea</taxon>
        <taxon>Steinernematidae</taxon>
        <taxon>Steinernema</taxon>
    </lineage>
</organism>
<dbReference type="InterPro" id="IPR028994">
    <property type="entry name" value="Integrin_alpha_N"/>
</dbReference>
<evidence type="ECO:0000256" key="1">
    <source>
        <dbReference type="ARBA" id="ARBA00004479"/>
    </source>
</evidence>
<evidence type="ECO:0000256" key="5">
    <source>
        <dbReference type="ARBA" id="ARBA00022989"/>
    </source>
</evidence>
<feature type="transmembrane region" description="Helical" evidence="8">
    <location>
        <begin position="547"/>
        <end position="569"/>
    </location>
</feature>
<reference evidence="12" key="1">
    <citation type="submission" date="2016-11" db="UniProtKB">
        <authorList>
            <consortium name="WormBaseParasite"/>
        </authorList>
    </citation>
    <scope>IDENTIFICATION</scope>
</reference>
<name>A0A1I8AS62_9BILA</name>
<evidence type="ECO:0000256" key="7">
    <source>
        <dbReference type="ARBA" id="ARBA00023180"/>
    </source>
</evidence>
<keyword evidence="4 9" id="KW-0732">Signal</keyword>
<comment type="similarity">
    <text evidence="2">Belongs to the TIP family.</text>
</comment>
<dbReference type="InterPro" id="IPR024881">
    <property type="entry name" value="Tip"/>
</dbReference>
<evidence type="ECO:0000256" key="6">
    <source>
        <dbReference type="ARBA" id="ARBA00023136"/>
    </source>
</evidence>
<keyword evidence="6 8" id="KW-0472">Membrane</keyword>
<dbReference type="PANTHER" id="PTHR13412:SF0">
    <property type="entry name" value="T-CELL IMMUNOMODULATORY PROTEIN"/>
    <property type="match status" value="1"/>
</dbReference>
<proteinExistence type="inferred from homology"/>
<keyword evidence="5 8" id="KW-1133">Transmembrane helix</keyword>
<feature type="signal peptide" evidence="9">
    <location>
        <begin position="1"/>
        <end position="20"/>
    </location>
</feature>
<dbReference type="GO" id="GO:0005886">
    <property type="term" value="C:plasma membrane"/>
    <property type="evidence" value="ECO:0007669"/>
    <property type="project" value="TreeGrafter"/>
</dbReference>
<evidence type="ECO:0000256" key="3">
    <source>
        <dbReference type="ARBA" id="ARBA00022692"/>
    </source>
</evidence>
<accession>A0A1I8AS62</accession>
<comment type="subcellular location">
    <subcellularLocation>
        <location evidence="1">Membrane</location>
        <topology evidence="1">Single-pass type I membrane protein</topology>
    </subcellularLocation>
</comment>
<sequence length="593" mass="66486">MCAYSTTMVFLGTLVATIVGDEITNEMRGRVCAFGDMNKDGYTDIILQIGDRLDINLQTENGQLVNWTTLFIGVSQPITCAVGDFNGDSRPDVMISRAVGGMYASRVFINNGSSFEPLDVRGSYFDEPMIADVNGDGVSDIIGFAYDEKNRLKFHCLRGTKGTSALFFDCSCLFGGINEKPLKPIHGFPHFFADIDGDLSAELVFGMEGSTGGARLDVWKRTDVLYWQNQNDTVVGSIPFDVQYVGGAVVGDFDGDAAMDILLPVCRDELCRHVDRILWWSKGQNWTQIKFDLHGNEIVSEEGSKVLFRVGDFNLDGYPDLVAVVRTPNGTSRPVLFENKLVSNKRTFDLTDVIHEQNQNLRGTVTMASFFDLEEDSCLDVLLERVADMEATFEFIPCQKSRDRAFLKVETFTNTCYKDCPGSENNIGSGVPWHGVCSSYVADTTPGHKVSTQCQMPQTSHRSLPLPYALFGLGQGPDSVIQLNVGAPQWTHMEQQGTELVSWVAKQYPILAEPQKILPNTRVVVVPPEYMTRNEWLHRRYLVLSRLFFPSFPIFATFILVAVSFIALLQIREEKDDRKERRAVSYRFHFDAW</sequence>
<keyword evidence="7" id="KW-0325">Glycoprotein</keyword>
<protein>
    <submittedName>
        <fullName evidence="12">FG-GAP repeat protein</fullName>
    </submittedName>
</protein>
<keyword evidence="3 8" id="KW-0812">Transmembrane</keyword>
<dbReference type="AlphaFoldDB" id="A0A1I8AS62"/>
<evidence type="ECO:0000256" key="9">
    <source>
        <dbReference type="SAM" id="SignalP"/>
    </source>
</evidence>
<evidence type="ECO:0000256" key="2">
    <source>
        <dbReference type="ARBA" id="ARBA00006496"/>
    </source>
</evidence>
<evidence type="ECO:0000259" key="10">
    <source>
        <dbReference type="Pfam" id="PF23122"/>
    </source>
</evidence>
<keyword evidence="11" id="KW-1185">Reference proteome</keyword>
<dbReference type="InterPro" id="IPR013517">
    <property type="entry name" value="FG-GAP"/>
</dbReference>
<evidence type="ECO:0000313" key="12">
    <source>
        <dbReference type="WBParaSite" id="L893_g8614.t1"/>
    </source>
</evidence>
<dbReference type="SUPFAM" id="SSF69318">
    <property type="entry name" value="Integrin alpha N-terminal domain"/>
    <property type="match status" value="1"/>
</dbReference>
<feature type="chain" id="PRO_5009315080" evidence="9">
    <location>
        <begin position="21"/>
        <end position="593"/>
    </location>
</feature>
<dbReference type="PANTHER" id="PTHR13412">
    <property type="entry name" value="T-CELL IMMUNOMODULATORY PROTEIN HOMOLOG"/>
    <property type="match status" value="1"/>
</dbReference>
<dbReference type="InterPro" id="IPR057089">
    <property type="entry name" value="C2_TIP"/>
</dbReference>